<sequence length="137" mass="15345">MAALYTSLRMPTAWLEAQQAFPFKAQPMTLCAYDVDCDDVLDLTDRNVLNERYVAPDDLACAWEDMASRGLTPPSWDIAKHLPAAGVAGIIVPSFAAGATIDDRNLVFWNWSDVLPHRVTVIDDDHRLPKDDRSWQS</sequence>
<dbReference type="STRING" id="1120923.SAMN02746095_00017"/>
<feature type="domain" description="RES" evidence="1">
    <location>
        <begin position="2"/>
        <end position="130"/>
    </location>
</feature>
<dbReference type="Pfam" id="PF08808">
    <property type="entry name" value="RES"/>
    <property type="match status" value="1"/>
</dbReference>
<accession>A0A0D6PFU0</accession>
<evidence type="ECO:0000313" key="2">
    <source>
        <dbReference type="EMBL" id="GAN80552.1"/>
    </source>
</evidence>
<reference evidence="2 3" key="1">
    <citation type="submission" date="2012-11" db="EMBL/GenBank/DDBJ databases">
        <title>Whole genome sequence of Acidocella aminolytica 101 = DSM 11237.</title>
        <authorList>
            <person name="Azuma Y."/>
            <person name="Higashiura N."/>
            <person name="Hirakawa H."/>
            <person name="Matsushita K."/>
        </authorList>
    </citation>
    <scope>NUCLEOTIDE SEQUENCE [LARGE SCALE GENOMIC DNA]</scope>
    <source>
        <strain evidence="3">101 / DSM 11237</strain>
    </source>
</reference>
<keyword evidence="3" id="KW-1185">Reference proteome</keyword>
<name>A0A0D6PFU0_9PROT</name>
<dbReference type="InterPro" id="IPR014914">
    <property type="entry name" value="RES_dom"/>
</dbReference>
<dbReference type="Proteomes" id="UP000032668">
    <property type="component" value="Unassembled WGS sequence"/>
</dbReference>
<gene>
    <name evidence="2" type="ORF">Aam_051_016</name>
</gene>
<organism evidence="2 3">
    <name type="scientific">Acidocella aminolytica 101 = DSM 11237</name>
    <dbReference type="NCBI Taxonomy" id="1120923"/>
    <lineage>
        <taxon>Bacteria</taxon>
        <taxon>Pseudomonadati</taxon>
        <taxon>Pseudomonadota</taxon>
        <taxon>Alphaproteobacteria</taxon>
        <taxon>Acetobacterales</taxon>
        <taxon>Acidocellaceae</taxon>
        <taxon>Acidocella</taxon>
    </lineage>
</organism>
<proteinExistence type="predicted"/>
<evidence type="ECO:0000313" key="3">
    <source>
        <dbReference type="Proteomes" id="UP000032668"/>
    </source>
</evidence>
<dbReference type="EMBL" id="BANC01000050">
    <property type="protein sequence ID" value="GAN80552.1"/>
    <property type="molecule type" value="Genomic_DNA"/>
</dbReference>
<comment type="caution">
    <text evidence="2">The sequence shown here is derived from an EMBL/GenBank/DDBJ whole genome shotgun (WGS) entry which is preliminary data.</text>
</comment>
<evidence type="ECO:0000259" key="1">
    <source>
        <dbReference type="Pfam" id="PF08808"/>
    </source>
</evidence>
<dbReference type="AlphaFoldDB" id="A0A0D6PFU0"/>
<protein>
    <recommendedName>
        <fullName evidence="1">RES domain-containing protein</fullName>
    </recommendedName>
</protein>